<proteinExistence type="predicted"/>
<protein>
    <recommendedName>
        <fullName evidence="3">Endonuclease/exonuclease/phosphatase domain-containing protein</fullName>
    </recommendedName>
</protein>
<dbReference type="AlphaFoldDB" id="A0A0C2WFI8"/>
<evidence type="ECO:0000313" key="2">
    <source>
        <dbReference type="Proteomes" id="UP000054549"/>
    </source>
</evidence>
<dbReference type="InterPro" id="IPR036691">
    <property type="entry name" value="Endo/exonu/phosph_ase_sf"/>
</dbReference>
<sequence length="235" mass="26934">MAEASLTLLNTDGIHTWYQPGRNPSVLDLAFGRIEDLPQAQAEVTLHLQGTSDHAPILCAIPISFEEVIYRAIARDSKQEASFITDLAKHIDALSQIVDDNSTPESLERHFQNFTTKVSEAWNTASTIHRKTPQSKSWWNEACDAALRRLNRRRSPGNKKHFRKTVKNAKTRFFQERIDSLIRTKRPWDLTRWTGARKPSSKISLLCNPDGSLCDTDERWQRLHSHYTSGTQRNI</sequence>
<dbReference type="EMBL" id="KN818609">
    <property type="protein sequence ID" value="KIL54878.1"/>
    <property type="molecule type" value="Genomic_DNA"/>
</dbReference>
<organism evidence="1 2">
    <name type="scientific">Amanita muscaria (strain Koide BX008)</name>
    <dbReference type="NCBI Taxonomy" id="946122"/>
    <lineage>
        <taxon>Eukaryota</taxon>
        <taxon>Fungi</taxon>
        <taxon>Dikarya</taxon>
        <taxon>Basidiomycota</taxon>
        <taxon>Agaricomycotina</taxon>
        <taxon>Agaricomycetes</taxon>
        <taxon>Agaricomycetidae</taxon>
        <taxon>Agaricales</taxon>
        <taxon>Pluteineae</taxon>
        <taxon>Amanitaceae</taxon>
        <taxon>Amanita</taxon>
    </lineage>
</organism>
<evidence type="ECO:0000313" key="1">
    <source>
        <dbReference type="EMBL" id="KIL54878.1"/>
    </source>
</evidence>
<dbReference type="SUPFAM" id="SSF56219">
    <property type="entry name" value="DNase I-like"/>
    <property type="match status" value="1"/>
</dbReference>
<feature type="non-terminal residue" evidence="1">
    <location>
        <position position="235"/>
    </location>
</feature>
<dbReference type="Proteomes" id="UP000054549">
    <property type="component" value="Unassembled WGS sequence"/>
</dbReference>
<dbReference type="HOGENOM" id="CLU_1182576_0_0_1"/>
<dbReference type="InParanoid" id="A0A0C2WFI8"/>
<accession>A0A0C2WFI8</accession>
<keyword evidence="2" id="KW-1185">Reference proteome</keyword>
<gene>
    <name evidence="1" type="ORF">M378DRAFT_91760</name>
</gene>
<dbReference type="STRING" id="946122.A0A0C2WFI8"/>
<evidence type="ECO:0008006" key="3">
    <source>
        <dbReference type="Google" id="ProtNLM"/>
    </source>
</evidence>
<name>A0A0C2WFI8_AMAMK</name>
<dbReference type="Gene3D" id="3.60.10.10">
    <property type="entry name" value="Endonuclease/exonuclease/phosphatase"/>
    <property type="match status" value="1"/>
</dbReference>
<reference evidence="1 2" key="1">
    <citation type="submission" date="2014-04" db="EMBL/GenBank/DDBJ databases">
        <title>Evolutionary Origins and Diversification of the Mycorrhizal Mutualists.</title>
        <authorList>
            <consortium name="DOE Joint Genome Institute"/>
            <consortium name="Mycorrhizal Genomics Consortium"/>
            <person name="Kohler A."/>
            <person name="Kuo A."/>
            <person name="Nagy L.G."/>
            <person name="Floudas D."/>
            <person name="Copeland A."/>
            <person name="Barry K.W."/>
            <person name="Cichocki N."/>
            <person name="Veneault-Fourrey C."/>
            <person name="LaButti K."/>
            <person name="Lindquist E.A."/>
            <person name="Lipzen A."/>
            <person name="Lundell T."/>
            <person name="Morin E."/>
            <person name="Murat C."/>
            <person name="Riley R."/>
            <person name="Ohm R."/>
            <person name="Sun H."/>
            <person name="Tunlid A."/>
            <person name="Henrissat B."/>
            <person name="Grigoriev I.V."/>
            <person name="Hibbett D.S."/>
            <person name="Martin F."/>
        </authorList>
    </citation>
    <scope>NUCLEOTIDE SEQUENCE [LARGE SCALE GENOMIC DNA]</scope>
    <source>
        <strain evidence="1 2">Koide BX008</strain>
    </source>
</reference>
<dbReference type="OrthoDB" id="412006at2759"/>